<dbReference type="Pfam" id="PF01136">
    <property type="entry name" value="Peptidase_U32"/>
    <property type="match status" value="1"/>
</dbReference>
<sequence length="658" mass="72197">MSLLPHQVELLSPAKTAEIGREAILHGADAVYIGGPSFGARHNACNSVQDIAGLCDFAHRYHARIFATLNTILHDAELDAARQLIWQLYDAGVDALIVQDMGILQMDLPPIQLHASTQCDIRDADKARFLSDAGFSQIVLARELTIPQIKNIADRVAGSATIEYFIHGALCVAFSGQCYISHADTGRSANRGDCSQACRLPYTLTDEKGGVVAFDKHLLSMKDNNQSDNLEALLDAGVRSLKIEGRYKDVSYVKNITAHYRLLLDEIFERRPELAPAASGSSEIFFTPNPDKTFHRGATDYFATGRKQDIGAFDSPKFVGVGLGTVHKVGDSWLEIATTEQMSNGDGINFMKKREVVGMQLNTVKQVGKAEGGLLVWRCEPNDPAVLSGLKPGTDICRNRDHAWELALLKKSAERRIGVWATLSETATGLALTYTDADGCSASAGVDLALEPAKDAARAEQSLRDAVAKLGNTLFQAHDVSLNLSQPWFVPASVINGLRREAVEKLEAARLAAWARPERKAGVEPPAVFPQKELSYLANVYNALAWDFYKQHGVEVIEPAYEAHQEEGEVSLMITKHCLRFSYNLCPKQAKGVKGVMGQVRADPMILKSGDETYTLKFECRPCEMHVMGKMKKHILKTPPPSEIPASAPITFFKQRPQ</sequence>
<evidence type="ECO:0000313" key="2">
    <source>
        <dbReference type="EMBL" id="POA97948.1"/>
    </source>
</evidence>
<organism evidence="2 3">
    <name type="scientific">Chromobacterium sinusclupearum</name>
    <dbReference type="NCBI Taxonomy" id="2077146"/>
    <lineage>
        <taxon>Bacteria</taxon>
        <taxon>Pseudomonadati</taxon>
        <taxon>Pseudomonadota</taxon>
        <taxon>Betaproteobacteria</taxon>
        <taxon>Neisseriales</taxon>
        <taxon>Chromobacteriaceae</taxon>
        <taxon>Chromobacterium</taxon>
    </lineage>
</organism>
<dbReference type="InterPro" id="IPR020988">
    <property type="entry name" value="Pept_U32_collagenase"/>
</dbReference>
<keyword evidence="2" id="KW-0378">Hydrolase</keyword>
<dbReference type="EMBL" id="PPTF01000068">
    <property type="protein sequence ID" value="POA97948.1"/>
    <property type="molecule type" value="Genomic_DNA"/>
</dbReference>
<evidence type="ECO:0000313" key="3">
    <source>
        <dbReference type="Proteomes" id="UP000236416"/>
    </source>
</evidence>
<dbReference type="InterPro" id="IPR051454">
    <property type="entry name" value="RNA/ubiquinone_mod_enzymes"/>
</dbReference>
<dbReference type="RefSeq" id="WP_103320937.1">
    <property type="nucleotide sequence ID" value="NZ_PPTF01000068.1"/>
</dbReference>
<reference evidence="2 3" key="1">
    <citation type="submission" date="2018-01" db="EMBL/GenBank/DDBJ databases">
        <title>Genomic Sequence of Chromobacterium MWU13-2610 from wild cranberry bogs within the Cape Cod National Seashore.</title>
        <authorList>
            <person name="O'Hara-Hanley K."/>
            <person name="Soby S."/>
            <person name="Harrison A."/>
        </authorList>
    </citation>
    <scope>NUCLEOTIDE SEQUENCE [LARGE SCALE GENOMIC DNA]</scope>
    <source>
        <strain evidence="2 3">MWU13-2610</strain>
    </source>
</reference>
<dbReference type="PANTHER" id="PTHR30217">
    <property type="entry name" value="PEPTIDASE U32 FAMILY"/>
    <property type="match status" value="1"/>
</dbReference>
<evidence type="ECO:0000259" key="1">
    <source>
        <dbReference type="Pfam" id="PF12392"/>
    </source>
</evidence>
<dbReference type="Pfam" id="PF12392">
    <property type="entry name" value="DUF3656"/>
    <property type="match status" value="1"/>
</dbReference>
<dbReference type="PROSITE" id="PS01276">
    <property type="entry name" value="PEPTIDASE_U32"/>
    <property type="match status" value="1"/>
</dbReference>
<keyword evidence="2" id="KW-0645">Protease</keyword>
<keyword evidence="3" id="KW-1185">Reference proteome</keyword>
<protein>
    <submittedName>
        <fullName evidence="2">Collagenase-like protease</fullName>
    </submittedName>
</protein>
<accession>A0A2K4MLL1</accession>
<dbReference type="GO" id="GO:0008233">
    <property type="term" value="F:peptidase activity"/>
    <property type="evidence" value="ECO:0007669"/>
    <property type="project" value="UniProtKB-KW"/>
</dbReference>
<dbReference type="Proteomes" id="UP000236416">
    <property type="component" value="Unassembled WGS sequence"/>
</dbReference>
<dbReference type="AlphaFoldDB" id="A0A2K4MLL1"/>
<name>A0A2K4MLL1_9NEIS</name>
<feature type="domain" description="Peptidase U32 collagenase" evidence="1">
    <location>
        <begin position="397"/>
        <end position="511"/>
    </location>
</feature>
<gene>
    <name evidence="2" type="ORF">C2134_14980</name>
</gene>
<dbReference type="PANTHER" id="PTHR30217:SF10">
    <property type="entry name" value="23S RRNA 5-HYDROXYCYTIDINE C2501 SYNTHASE"/>
    <property type="match status" value="1"/>
</dbReference>
<dbReference type="GO" id="GO:0006508">
    <property type="term" value="P:proteolysis"/>
    <property type="evidence" value="ECO:0007669"/>
    <property type="project" value="UniProtKB-KW"/>
</dbReference>
<proteinExistence type="predicted"/>
<comment type="caution">
    <text evidence="2">The sequence shown here is derived from an EMBL/GenBank/DDBJ whole genome shotgun (WGS) entry which is preliminary data.</text>
</comment>
<dbReference type="InterPro" id="IPR001539">
    <property type="entry name" value="Peptidase_U32"/>
</dbReference>